<dbReference type="EMBL" id="JAAGNZ010000001">
    <property type="protein sequence ID" value="NEU68346.1"/>
    <property type="molecule type" value="Genomic_DNA"/>
</dbReference>
<keyword evidence="13" id="KW-1185">Reference proteome</keyword>
<dbReference type="Gene3D" id="3.30.565.10">
    <property type="entry name" value="Histidine kinase-like ATPase, C-terminal domain"/>
    <property type="match status" value="1"/>
</dbReference>
<evidence type="ECO:0000256" key="4">
    <source>
        <dbReference type="ARBA" id="ARBA00022679"/>
    </source>
</evidence>
<dbReference type="InterPro" id="IPR036890">
    <property type="entry name" value="HATPase_C_sf"/>
</dbReference>
<keyword evidence="9" id="KW-0812">Transmembrane</keyword>
<comment type="caution">
    <text evidence="12">The sequence shown here is derived from an EMBL/GenBank/DDBJ whole genome shotgun (WGS) entry which is preliminary data.</text>
</comment>
<evidence type="ECO:0000259" key="11">
    <source>
        <dbReference type="SMART" id="SM00387"/>
    </source>
</evidence>
<dbReference type="SUPFAM" id="SSF48452">
    <property type="entry name" value="TPR-like"/>
    <property type="match status" value="2"/>
</dbReference>
<keyword evidence="3" id="KW-0597">Phosphoprotein</keyword>
<keyword evidence="9" id="KW-0472">Membrane</keyword>
<feature type="signal peptide" evidence="10">
    <location>
        <begin position="1"/>
        <end position="24"/>
    </location>
</feature>
<evidence type="ECO:0000256" key="5">
    <source>
        <dbReference type="ARBA" id="ARBA00022741"/>
    </source>
</evidence>
<keyword evidence="9" id="KW-1133">Transmembrane helix</keyword>
<feature type="domain" description="Histidine kinase/HSP90-like ATPase" evidence="11">
    <location>
        <begin position="477"/>
        <end position="612"/>
    </location>
</feature>
<evidence type="ECO:0000256" key="10">
    <source>
        <dbReference type="SAM" id="SignalP"/>
    </source>
</evidence>
<dbReference type="CDD" id="cd16936">
    <property type="entry name" value="HATPase_RsbW-like"/>
    <property type="match status" value="1"/>
</dbReference>
<proteinExistence type="predicted"/>
<keyword evidence="6" id="KW-0418">Kinase</keyword>
<name>A0A6M0IJ75_9BACT</name>
<keyword evidence="10" id="KW-0732">Signal</keyword>
<feature type="chain" id="PRO_5026746616" description="histidine kinase" evidence="10">
    <location>
        <begin position="25"/>
        <end position="612"/>
    </location>
</feature>
<comment type="catalytic activity">
    <reaction evidence="1">
        <text>ATP + protein L-histidine = ADP + protein N-phospho-L-histidine.</text>
        <dbReference type="EC" id="2.7.13.3"/>
    </reaction>
</comment>
<dbReference type="InterPro" id="IPR003594">
    <property type="entry name" value="HATPase_dom"/>
</dbReference>
<sequence length="612" mass="69787">MDRFASFCIFLFVLWLPMSKPVAAQGTTHLTVQLDRLRKAKATEQEAMAKNDSLLLAEAWYLYGKTYAFSGDYRVSQQYFVKSLSIHEPRGDSFELGRLYVRLSENENRQGDSERALYYANLATRVFQRIHSDDGLMRSYGSLGKAYERNWHGQWQRNRAKFDSIFSCYKKVESLGYQLKDTMGIAEAHMQLGEFLTQVNDPKAIPYLESGLHLFTINHKIGPSVDAMAQLATAYLMVGKTTLAYQILRNAEAIYAREKLNEYTILLNLERVFVHYFETTGQFDKAYRRLKTKSELERSILLEDRNGAIARLNVEYETAKNVTLLNAQKRELALRDQNLLTQRRFMSTLLALLIMALVMSLVFFQLYRKKQRISRRYEDLLKEQNHRVKNNLQVVSSLLSMQSKRLTDETAKKAVQESLLRVQSMAILHQRLYDGDHLAEVDLDDYIREVTKGALQAFGYPSLDTQFDIESIYLPADKAISMGLILNELITNACKYAFPQNSEPFLAISFHKKGQKLILTVTDNGPGMDRPGLDRPGLNRYSVNPSLDGYIPNGSQPAQSVTTSARRSHTTARSFGMALIQAQVIQLNGTSWFSSSNNPADDGTVFTLEFNA</sequence>
<dbReference type="EC" id="2.7.13.3" evidence="2"/>
<protein>
    <recommendedName>
        <fullName evidence="2">histidine kinase</fullName>
        <ecNumber evidence="2">2.7.13.3</ecNumber>
    </recommendedName>
</protein>
<dbReference type="Pfam" id="PF07568">
    <property type="entry name" value="HisKA_2"/>
    <property type="match status" value="1"/>
</dbReference>
<evidence type="ECO:0000256" key="2">
    <source>
        <dbReference type="ARBA" id="ARBA00012438"/>
    </source>
</evidence>
<dbReference type="GO" id="GO:0004673">
    <property type="term" value="F:protein histidine kinase activity"/>
    <property type="evidence" value="ECO:0007669"/>
    <property type="project" value="UniProtKB-EC"/>
</dbReference>
<reference evidence="12 13" key="1">
    <citation type="submission" date="2020-02" db="EMBL/GenBank/DDBJ databases">
        <title>Draft genome sequence of two Spirosoma agri KCTC 52727 and Spirosoma terrae KCTC 52035.</title>
        <authorList>
            <person name="Rojas J."/>
            <person name="Ambika Manirajan B."/>
            <person name="Ratering S."/>
            <person name="Suarez C."/>
            <person name="Schnell S."/>
        </authorList>
    </citation>
    <scope>NUCLEOTIDE SEQUENCE [LARGE SCALE GENOMIC DNA]</scope>
    <source>
        <strain evidence="12 13">KCTC 52727</strain>
    </source>
</reference>
<feature type="transmembrane region" description="Helical" evidence="9">
    <location>
        <begin position="345"/>
        <end position="367"/>
    </location>
</feature>
<gene>
    <name evidence="12" type="ORF">GK091_15755</name>
</gene>
<dbReference type="Pfam" id="PF02518">
    <property type="entry name" value="HATPase_c"/>
    <property type="match status" value="1"/>
</dbReference>
<dbReference type="AlphaFoldDB" id="A0A6M0IJ75"/>
<keyword evidence="4" id="KW-0808">Transferase</keyword>
<dbReference type="InterPro" id="IPR011990">
    <property type="entry name" value="TPR-like_helical_dom_sf"/>
</dbReference>
<dbReference type="SUPFAM" id="SSF55874">
    <property type="entry name" value="ATPase domain of HSP90 chaperone/DNA topoisomerase II/histidine kinase"/>
    <property type="match status" value="1"/>
</dbReference>
<evidence type="ECO:0000256" key="6">
    <source>
        <dbReference type="ARBA" id="ARBA00022777"/>
    </source>
</evidence>
<dbReference type="InterPro" id="IPR019734">
    <property type="entry name" value="TPR_rpt"/>
</dbReference>
<dbReference type="SMART" id="SM00387">
    <property type="entry name" value="HATPase_c"/>
    <property type="match status" value="1"/>
</dbReference>
<dbReference type="GO" id="GO:0005524">
    <property type="term" value="F:ATP binding"/>
    <property type="evidence" value="ECO:0007669"/>
    <property type="project" value="UniProtKB-KW"/>
</dbReference>
<evidence type="ECO:0000256" key="1">
    <source>
        <dbReference type="ARBA" id="ARBA00000085"/>
    </source>
</evidence>
<organism evidence="12 13">
    <name type="scientific">Spirosoma agri</name>
    <dbReference type="NCBI Taxonomy" id="1987381"/>
    <lineage>
        <taxon>Bacteria</taxon>
        <taxon>Pseudomonadati</taxon>
        <taxon>Bacteroidota</taxon>
        <taxon>Cytophagia</taxon>
        <taxon>Cytophagales</taxon>
        <taxon>Cytophagaceae</taxon>
        <taxon>Spirosoma</taxon>
    </lineage>
</organism>
<evidence type="ECO:0000256" key="8">
    <source>
        <dbReference type="PROSITE-ProRule" id="PRU00339"/>
    </source>
</evidence>
<keyword evidence="7" id="KW-0067">ATP-binding</keyword>
<dbReference type="Proteomes" id="UP000477386">
    <property type="component" value="Unassembled WGS sequence"/>
</dbReference>
<dbReference type="PANTHER" id="PTHR41523">
    <property type="entry name" value="TWO-COMPONENT SYSTEM SENSOR PROTEIN"/>
    <property type="match status" value="1"/>
</dbReference>
<dbReference type="RefSeq" id="WP_164040103.1">
    <property type="nucleotide sequence ID" value="NZ_JAAGNZ010000001.1"/>
</dbReference>
<accession>A0A6M0IJ75</accession>
<keyword evidence="8" id="KW-0802">TPR repeat</keyword>
<feature type="repeat" description="TPR" evidence="8">
    <location>
        <begin position="57"/>
        <end position="90"/>
    </location>
</feature>
<dbReference type="Gene3D" id="3.30.450.20">
    <property type="entry name" value="PAS domain"/>
    <property type="match status" value="1"/>
</dbReference>
<evidence type="ECO:0000256" key="3">
    <source>
        <dbReference type="ARBA" id="ARBA00022553"/>
    </source>
</evidence>
<dbReference type="PANTHER" id="PTHR41523:SF8">
    <property type="entry name" value="ETHYLENE RESPONSE SENSOR PROTEIN"/>
    <property type="match status" value="1"/>
</dbReference>
<evidence type="ECO:0000313" key="13">
    <source>
        <dbReference type="Proteomes" id="UP000477386"/>
    </source>
</evidence>
<dbReference type="InterPro" id="IPR011495">
    <property type="entry name" value="Sig_transdc_His_kin_sub2_dim/P"/>
</dbReference>
<evidence type="ECO:0000256" key="7">
    <source>
        <dbReference type="ARBA" id="ARBA00022840"/>
    </source>
</evidence>
<dbReference type="Gene3D" id="1.25.40.10">
    <property type="entry name" value="Tetratricopeptide repeat domain"/>
    <property type="match status" value="2"/>
</dbReference>
<evidence type="ECO:0000256" key="9">
    <source>
        <dbReference type="SAM" id="Phobius"/>
    </source>
</evidence>
<evidence type="ECO:0000313" key="12">
    <source>
        <dbReference type="EMBL" id="NEU68346.1"/>
    </source>
</evidence>
<dbReference type="PROSITE" id="PS50005">
    <property type="entry name" value="TPR"/>
    <property type="match status" value="1"/>
</dbReference>
<keyword evidence="5" id="KW-0547">Nucleotide-binding</keyword>